<evidence type="ECO:0000313" key="10">
    <source>
        <dbReference type="Proteomes" id="UP001271007"/>
    </source>
</evidence>
<name>A0AAJ0DCY2_9PEZI</name>
<gene>
    <name evidence="9" type="ORF">LTR09_007317</name>
</gene>
<dbReference type="GO" id="GO:0006623">
    <property type="term" value="P:protein targeting to vacuole"/>
    <property type="evidence" value="ECO:0007669"/>
    <property type="project" value="TreeGrafter"/>
</dbReference>
<dbReference type="PANTHER" id="PTHR13678">
    <property type="entry name" value="VACUOLAR PROTEIN SORTING-ASSOCIATED PROTEIN 37"/>
    <property type="match status" value="1"/>
</dbReference>
<evidence type="ECO:0000256" key="5">
    <source>
        <dbReference type="ARBA" id="ARBA00022927"/>
    </source>
</evidence>
<dbReference type="Pfam" id="PF07200">
    <property type="entry name" value="Mod_r"/>
    <property type="match status" value="1"/>
</dbReference>
<dbReference type="GO" id="GO:0043162">
    <property type="term" value="P:ubiquitin-dependent protein catabolic process via the multivesicular body sorting pathway"/>
    <property type="evidence" value="ECO:0007669"/>
    <property type="project" value="UniProtKB-ARBA"/>
</dbReference>
<dbReference type="EMBL" id="JAWDJX010000025">
    <property type="protein sequence ID" value="KAK3051662.1"/>
    <property type="molecule type" value="Genomic_DNA"/>
</dbReference>
<organism evidence="9 10">
    <name type="scientific">Extremus antarcticus</name>
    <dbReference type="NCBI Taxonomy" id="702011"/>
    <lineage>
        <taxon>Eukaryota</taxon>
        <taxon>Fungi</taxon>
        <taxon>Dikarya</taxon>
        <taxon>Ascomycota</taxon>
        <taxon>Pezizomycotina</taxon>
        <taxon>Dothideomycetes</taxon>
        <taxon>Dothideomycetidae</taxon>
        <taxon>Mycosphaerellales</taxon>
        <taxon>Extremaceae</taxon>
        <taxon>Extremus</taxon>
    </lineage>
</organism>
<evidence type="ECO:0000256" key="3">
    <source>
        <dbReference type="ARBA" id="ARBA00022448"/>
    </source>
</evidence>
<dbReference type="PANTHER" id="PTHR13678:SF2">
    <property type="entry name" value="VACUOLAR PROTEIN SORTING-ASSOCIATED PROTEIN 37A"/>
    <property type="match status" value="1"/>
</dbReference>
<keyword evidence="4" id="KW-0967">Endosome</keyword>
<keyword evidence="5 6" id="KW-0653">Protein transport</keyword>
<evidence type="ECO:0000256" key="1">
    <source>
        <dbReference type="ARBA" id="ARBA00004177"/>
    </source>
</evidence>
<dbReference type="PROSITE" id="PS51314">
    <property type="entry name" value="VPS37_C"/>
    <property type="match status" value="1"/>
</dbReference>
<dbReference type="Proteomes" id="UP001271007">
    <property type="component" value="Unassembled WGS sequence"/>
</dbReference>
<evidence type="ECO:0000256" key="7">
    <source>
        <dbReference type="SAM" id="MobiDB-lite"/>
    </source>
</evidence>
<reference evidence="9" key="1">
    <citation type="submission" date="2023-04" db="EMBL/GenBank/DDBJ databases">
        <title>Black Yeasts Isolated from many extreme environments.</title>
        <authorList>
            <person name="Coleine C."/>
            <person name="Stajich J.E."/>
            <person name="Selbmann L."/>
        </authorList>
    </citation>
    <scope>NUCLEOTIDE SEQUENCE</scope>
    <source>
        <strain evidence="9">CCFEE 5312</strain>
    </source>
</reference>
<evidence type="ECO:0000256" key="4">
    <source>
        <dbReference type="ARBA" id="ARBA00022753"/>
    </source>
</evidence>
<feature type="compositionally biased region" description="Pro residues" evidence="7">
    <location>
        <begin position="35"/>
        <end position="45"/>
    </location>
</feature>
<protein>
    <recommendedName>
        <fullName evidence="8">VPS37 C-terminal domain-containing protein</fullName>
    </recommendedName>
</protein>
<feature type="compositionally biased region" description="Pro residues" evidence="7">
    <location>
        <begin position="1"/>
        <end position="11"/>
    </location>
</feature>
<evidence type="ECO:0000313" key="9">
    <source>
        <dbReference type="EMBL" id="KAK3051662.1"/>
    </source>
</evidence>
<comment type="subcellular location">
    <subcellularLocation>
        <location evidence="1">Endosome</location>
    </subcellularLocation>
</comment>
<comment type="similarity">
    <text evidence="2">Belongs to the VPS37 family.</text>
</comment>
<dbReference type="GO" id="GO:0000813">
    <property type="term" value="C:ESCRT I complex"/>
    <property type="evidence" value="ECO:0007669"/>
    <property type="project" value="UniProtKB-ARBA"/>
</dbReference>
<sequence>MSYATPPPPPAQSSYYPAAPPAPPPKPSTSSTPARGPPLPPPPQQSEPLELDGGQGGQYQYPQQGQYGSDQGQGDYRYAQQQHQPLPEIPPIENGWLPSSVREKTTSDLHHLLNTPDLQHALLSNPATTHPSIPASQNALQPLLLRNLDLTNSLGTLESTLTQRRAAIQSRLLALRALEQQHSNKVKETEQALSQFSPMALYQRLNAGAAEQELLVKGVEESWLEEGGLADEREVESFVRRMKDGSKQSFLRRERRERWDEGRVGGWR</sequence>
<keyword evidence="3 6" id="KW-0813">Transport</keyword>
<dbReference type="SUPFAM" id="SSF140111">
    <property type="entry name" value="Endosomal sorting complex assembly domain"/>
    <property type="match status" value="1"/>
</dbReference>
<evidence type="ECO:0000259" key="8">
    <source>
        <dbReference type="PROSITE" id="PS51314"/>
    </source>
</evidence>
<feature type="region of interest" description="Disordered" evidence="7">
    <location>
        <begin position="1"/>
        <end position="74"/>
    </location>
</feature>
<dbReference type="AlphaFoldDB" id="A0AAJ0DCY2"/>
<dbReference type="InterPro" id="IPR009851">
    <property type="entry name" value="Mod_r"/>
</dbReference>
<accession>A0AAJ0DCY2</accession>
<feature type="domain" description="VPS37 C-terminal" evidence="8">
    <location>
        <begin position="179"/>
        <end position="268"/>
    </location>
</feature>
<evidence type="ECO:0000256" key="6">
    <source>
        <dbReference type="PROSITE-ProRule" id="PRU00646"/>
    </source>
</evidence>
<keyword evidence="10" id="KW-1185">Reference proteome</keyword>
<dbReference type="GO" id="GO:0006612">
    <property type="term" value="P:protein targeting to membrane"/>
    <property type="evidence" value="ECO:0007669"/>
    <property type="project" value="TreeGrafter"/>
</dbReference>
<proteinExistence type="inferred from homology"/>
<feature type="region of interest" description="Disordered" evidence="7">
    <location>
        <begin position="244"/>
        <end position="268"/>
    </location>
</feature>
<evidence type="ECO:0000256" key="2">
    <source>
        <dbReference type="ARBA" id="ARBA00007617"/>
    </source>
</evidence>
<dbReference type="InterPro" id="IPR037202">
    <property type="entry name" value="ESCRT_assembly_dom"/>
</dbReference>
<feature type="compositionally biased region" description="Pro residues" evidence="7">
    <location>
        <begin position="18"/>
        <end position="27"/>
    </location>
</feature>
<comment type="caution">
    <text evidence="9">The sequence shown here is derived from an EMBL/GenBank/DDBJ whole genome shotgun (WGS) entry which is preliminary data.</text>
</comment>
<feature type="compositionally biased region" description="Low complexity" evidence="7">
    <location>
        <begin position="46"/>
        <end position="74"/>
    </location>
</feature>